<dbReference type="Pfam" id="PF00172">
    <property type="entry name" value="Zn_clus"/>
    <property type="match status" value="1"/>
</dbReference>
<dbReference type="PROSITE" id="PS00463">
    <property type="entry name" value="ZN2_CY6_FUNGAL_1"/>
    <property type="match status" value="1"/>
</dbReference>
<accession>A0A0D1Z6F7</accession>
<dbReference type="InterPro" id="IPR001138">
    <property type="entry name" value="Zn2Cys6_DnaBD"/>
</dbReference>
<dbReference type="HOGENOM" id="CLU_1086659_0_0_1"/>
<organism evidence="4 5">
    <name type="scientific">Verruconis gallopava</name>
    <dbReference type="NCBI Taxonomy" id="253628"/>
    <lineage>
        <taxon>Eukaryota</taxon>
        <taxon>Fungi</taxon>
        <taxon>Dikarya</taxon>
        <taxon>Ascomycota</taxon>
        <taxon>Pezizomycotina</taxon>
        <taxon>Dothideomycetes</taxon>
        <taxon>Pleosporomycetidae</taxon>
        <taxon>Venturiales</taxon>
        <taxon>Sympoventuriaceae</taxon>
        <taxon>Verruconis</taxon>
    </lineage>
</organism>
<feature type="region of interest" description="Disordered" evidence="2">
    <location>
        <begin position="1"/>
        <end position="45"/>
    </location>
</feature>
<dbReference type="Proteomes" id="UP000053259">
    <property type="component" value="Unassembled WGS sequence"/>
</dbReference>
<evidence type="ECO:0000256" key="2">
    <source>
        <dbReference type="SAM" id="MobiDB-lite"/>
    </source>
</evidence>
<dbReference type="GO" id="GO:0000981">
    <property type="term" value="F:DNA-binding transcription factor activity, RNA polymerase II-specific"/>
    <property type="evidence" value="ECO:0007669"/>
    <property type="project" value="InterPro"/>
</dbReference>
<keyword evidence="1" id="KW-0539">Nucleus</keyword>
<dbReference type="SMART" id="SM00066">
    <property type="entry name" value="GAL4"/>
    <property type="match status" value="1"/>
</dbReference>
<feature type="domain" description="Zn(2)-C6 fungal-type" evidence="3">
    <location>
        <begin position="51"/>
        <end position="82"/>
    </location>
</feature>
<reference evidence="4 5" key="1">
    <citation type="submission" date="2015-01" db="EMBL/GenBank/DDBJ databases">
        <title>The Genome Sequence of Ochroconis gallopava CBS43764.</title>
        <authorList>
            <consortium name="The Broad Institute Genomics Platform"/>
            <person name="Cuomo C."/>
            <person name="de Hoog S."/>
            <person name="Gorbushina A."/>
            <person name="Stielow B."/>
            <person name="Teixiera M."/>
            <person name="Abouelleil A."/>
            <person name="Chapman S.B."/>
            <person name="Priest M."/>
            <person name="Young S.K."/>
            <person name="Wortman J."/>
            <person name="Nusbaum C."/>
            <person name="Birren B."/>
        </authorList>
    </citation>
    <scope>NUCLEOTIDE SEQUENCE [LARGE SCALE GENOMIC DNA]</scope>
    <source>
        <strain evidence="4 5">CBS 43764</strain>
    </source>
</reference>
<dbReference type="AlphaFoldDB" id="A0A0D1Z6F7"/>
<proteinExistence type="predicted"/>
<dbReference type="InterPro" id="IPR036864">
    <property type="entry name" value="Zn2-C6_fun-type_DNA-bd_sf"/>
</dbReference>
<evidence type="ECO:0000313" key="4">
    <source>
        <dbReference type="EMBL" id="KIW08512.1"/>
    </source>
</evidence>
<dbReference type="Gene3D" id="4.10.240.10">
    <property type="entry name" value="Zn(2)-C6 fungal-type DNA-binding domain"/>
    <property type="match status" value="1"/>
</dbReference>
<feature type="compositionally biased region" description="Basic and acidic residues" evidence="2">
    <location>
        <begin position="24"/>
        <end position="45"/>
    </location>
</feature>
<dbReference type="EMBL" id="KN847531">
    <property type="protein sequence ID" value="KIW08512.1"/>
    <property type="molecule type" value="Genomic_DNA"/>
</dbReference>
<dbReference type="GeneID" id="27309379"/>
<dbReference type="SUPFAM" id="SSF57701">
    <property type="entry name" value="Zn2/Cys6 DNA-binding domain"/>
    <property type="match status" value="1"/>
</dbReference>
<dbReference type="CDD" id="cd00067">
    <property type="entry name" value="GAL4"/>
    <property type="match status" value="1"/>
</dbReference>
<keyword evidence="5" id="KW-1185">Reference proteome</keyword>
<dbReference type="VEuPathDB" id="FungiDB:PV09_01406"/>
<dbReference type="InterPro" id="IPR053187">
    <property type="entry name" value="Notoamide_regulator"/>
</dbReference>
<dbReference type="GO" id="GO:0008270">
    <property type="term" value="F:zinc ion binding"/>
    <property type="evidence" value="ECO:0007669"/>
    <property type="project" value="InterPro"/>
</dbReference>
<evidence type="ECO:0000256" key="1">
    <source>
        <dbReference type="ARBA" id="ARBA00023242"/>
    </source>
</evidence>
<sequence>MQRQRPEDLSFPGPESNDVSDGSASRREASSVRGRDDSRTSSGRREVVAMACQPCRKRKTKCDGQRPTCSACVQRGHTNCFYDSSSDMRRTSALKKRIDQLLDDITSLRNIILSICRNYNIPQDPVIMQLIEQTLCHGKWSYLPELSRVIEQHAQSARPSVQTPQSMDANGPLPLPLNNYQPLQRSLSYPNTSYPPPVDQSTTQSFSAAVPPPAWSPIDIRATPTVYADVGQSGSYFTTNCSYRPAQAYPVSSNTY</sequence>
<dbReference type="STRING" id="253628.A0A0D1Z6F7"/>
<dbReference type="OrthoDB" id="10261408at2759"/>
<dbReference type="PANTHER" id="PTHR47256">
    <property type="entry name" value="ZN(II)2CYS6 TRANSCRIPTION FACTOR (EUROFUNG)-RELATED"/>
    <property type="match status" value="1"/>
</dbReference>
<dbReference type="RefSeq" id="XP_016218381.1">
    <property type="nucleotide sequence ID" value="XM_016354286.1"/>
</dbReference>
<dbReference type="PANTHER" id="PTHR47256:SF1">
    <property type="entry name" value="ZN(II)2CYS6 TRANSCRIPTION FACTOR (EUROFUNG)"/>
    <property type="match status" value="1"/>
</dbReference>
<evidence type="ECO:0000313" key="5">
    <source>
        <dbReference type="Proteomes" id="UP000053259"/>
    </source>
</evidence>
<dbReference type="PROSITE" id="PS50048">
    <property type="entry name" value="ZN2_CY6_FUNGAL_2"/>
    <property type="match status" value="1"/>
</dbReference>
<evidence type="ECO:0000259" key="3">
    <source>
        <dbReference type="PROSITE" id="PS50048"/>
    </source>
</evidence>
<dbReference type="InParanoid" id="A0A0D1Z6F7"/>
<name>A0A0D1Z6F7_9PEZI</name>
<gene>
    <name evidence="4" type="ORF">PV09_01406</name>
</gene>
<protein>
    <recommendedName>
        <fullName evidence="3">Zn(2)-C6 fungal-type domain-containing protein</fullName>
    </recommendedName>
</protein>